<evidence type="ECO:0008006" key="5">
    <source>
        <dbReference type="Google" id="ProtNLM"/>
    </source>
</evidence>
<feature type="region of interest" description="Disordered" evidence="1">
    <location>
        <begin position="577"/>
        <end position="603"/>
    </location>
</feature>
<evidence type="ECO:0000256" key="1">
    <source>
        <dbReference type="SAM" id="MobiDB-lite"/>
    </source>
</evidence>
<keyword evidence="2" id="KW-0812">Transmembrane</keyword>
<protein>
    <recommendedName>
        <fullName evidence="5">C-type lectin domain-containing protein</fullName>
    </recommendedName>
</protein>
<keyword evidence="2" id="KW-0472">Membrane</keyword>
<keyword evidence="4" id="KW-1185">Reference proteome</keyword>
<feature type="compositionally biased region" description="Polar residues" evidence="1">
    <location>
        <begin position="238"/>
        <end position="253"/>
    </location>
</feature>
<dbReference type="EMBL" id="JAIWYP010000015">
    <property type="protein sequence ID" value="KAH3704863.1"/>
    <property type="molecule type" value="Genomic_DNA"/>
</dbReference>
<reference evidence="3" key="2">
    <citation type="submission" date="2020-11" db="EMBL/GenBank/DDBJ databases">
        <authorList>
            <person name="McCartney M.A."/>
            <person name="Auch B."/>
            <person name="Kono T."/>
            <person name="Mallez S."/>
            <person name="Becker A."/>
            <person name="Gohl D.M."/>
            <person name="Silverstein K.A.T."/>
            <person name="Koren S."/>
            <person name="Bechman K.B."/>
            <person name="Herman A."/>
            <person name="Abrahante J.E."/>
            <person name="Garbe J."/>
        </authorList>
    </citation>
    <scope>NUCLEOTIDE SEQUENCE</scope>
    <source>
        <strain evidence="3">Duluth1</strain>
        <tissue evidence="3">Whole animal</tissue>
    </source>
</reference>
<dbReference type="Proteomes" id="UP000828390">
    <property type="component" value="Unassembled WGS sequence"/>
</dbReference>
<dbReference type="AlphaFoldDB" id="A0A9D3YVD5"/>
<gene>
    <name evidence="3" type="ORF">DPMN_079924</name>
</gene>
<feature type="transmembrane region" description="Helical" evidence="2">
    <location>
        <begin position="633"/>
        <end position="655"/>
    </location>
</feature>
<proteinExistence type="predicted"/>
<name>A0A9D3YVD5_DREPO</name>
<evidence type="ECO:0000313" key="4">
    <source>
        <dbReference type="Proteomes" id="UP000828390"/>
    </source>
</evidence>
<feature type="region of interest" description="Disordered" evidence="1">
    <location>
        <begin position="219"/>
        <end position="270"/>
    </location>
</feature>
<reference evidence="3" key="1">
    <citation type="journal article" date="2019" name="bioRxiv">
        <title>The Genome of the Zebra Mussel, Dreissena polymorpha: A Resource for Invasive Species Research.</title>
        <authorList>
            <person name="McCartney M.A."/>
            <person name="Auch B."/>
            <person name="Kono T."/>
            <person name="Mallez S."/>
            <person name="Zhang Y."/>
            <person name="Obille A."/>
            <person name="Becker A."/>
            <person name="Abrahante J.E."/>
            <person name="Garbe J."/>
            <person name="Badalamenti J.P."/>
            <person name="Herman A."/>
            <person name="Mangelson H."/>
            <person name="Liachko I."/>
            <person name="Sullivan S."/>
            <person name="Sone E.D."/>
            <person name="Koren S."/>
            <person name="Silverstein K.A.T."/>
            <person name="Beckman K.B."/>
            <person name="Gohl D.M."/>
        </authorList>
    </citation>
    <scope>NUCLEOTIDE SEQUENCE</scope>
    <source>
        <strain evidence="3">Duluth1</strain>
        <tissue evidence="3">Whole animal</tissue>
    </source>
</reference>
<evidence type="ECO:0000256" key="2">
    <source>
        <dbReference type="SAM" id="Phobius"/>
    </source>
</evidence>
<evidence type="ECO:0000313" key="3">
    <source>
        <dbReference type="EMBL" id="KAH3704863.1"/>
    </source>
</evidence>
<sequence>MFGLCKYRLYSTQSLSCLNVSHEKTVSLCVFNKSRNWVEHRDDCLYHNGQLSPHWNNKTRHYLSDNKTYTLGIFRSFNVSKNGKGTCLSLTRVGNFEYWLEPQYCSSNLRYLCAEKYNELENKSNFFPDGLRSHLPELSHVSPTGSKTAPGNSSKNVDDSSDSVTVLDESFKQTSASSREESFNEGVTGAEDVEGSGEISSVATYKTSIVTATSNVHTHHVSDVNSTSSKTYSWHSSQNLHEYSDSSEQTSDASNEEASSEGDNSLPIERLTDLKTCWPRRLDSVIDGEDVEGSGEITSGISYEATIFKATSDAHVSTSNELDSSGDVEQTHAHEMSRWPYSHTLFVSNESNTNVQEGTRDWITNVVGVYESKTNFEVASGASTSNLPLVPSVPSAGMPEVSSTMPPYILDVSSVMSTDVLVQELSTVSTVPEIISVSTSKEKVTSILTSTDVPEFFSSKAPTMSSIISLRIPIPKGSSVKYTDKQDMSSVMASYMSHGPSITYTDVPELPDVMYSEMSQTPSTTFTDIQDTFSVTLSQIYSVMHTDVPEVSSVMSSYLSQESSVMYTSVPDMSSETSTEIEKVPSVTSTDWPDKSSAKTNNSSGVRIKQTTNVPGVTIVMSDSTYSIDTQTILVIILCFVIAILLIGAVVCLFIKYNGRRDLYRIGTSEVYTQGENHEDNDSDQMGIEAGVSSDAKVDEVQIVSYTTNSPLHLRNMECTVEHQDNNEEKTDFEVSVFDM</sequence>
<keyword evidence="2" id="KW-1133">Transmembrane helix</keyword>
<comment type="caution">
    <text evidence="3">The sequence shown here is derived from an EMBL/GenBank/DDBJ whole genome shotgun (WGS) entry which is preliminary data.</text>
</comment>
<feature type="compositionally biased region" description="Low complexity" evidence="1">
    <location>
        <begin position="226"/>
        <end position="237"/>
    </location>
</feature>
<organism evidence="3 4">
    <name type="scientific">Dreissena polymorpha</name>
    <name type="common">Zebra mussel</name>
    <name type="synonym">Mytilus polymorpha</name>
    <dbReference type="NCBI Taxonomy" id="45954"/>
    <lineage>
        <taxon>Eukaryota</taxon>
        <taxon>Metazoa</taxon>
        <taxon>Spiralia</taxon>
        <taxon>Lophotrochozoa</taxon>
        <taxon>Mollusca</taxon>
        <taxon>Bivalvia</taxon>
        <taxon>Autobranchia</taxon>
        <taxon>Heteroconchia</taxon>
        <taxon>Euheterodonta</taxon>
        <taxon>Imparidentia</taxon>
        <taxon>Neoheterodontei</taxon>
        <taxon>Myida</taxon>
        <taxon>Dreissenoidea</taxon>
        <taxon>Dreissenidae</taxon>
        <taxon>Dreissena</taxon>
    </lineage>
</organism>
<feature type="region of interest" description="Disordered" evidence="1">
    <location>
        <begin position="137"/>
        <end position="198"/>
    </location>
</feature>
<feature type="compositionally biased region" description="Polar residues" evidence="1">
    <location>
        <begin position="141"/>
        <end position="152"/>
    </location>
</feature>
<accession>A0A9D3YVD5</accession>